<dbReference type="PANTHER" id="PTHR23028">
    <property type="entry name" value="ACETYLTRANSFERASE"/>
    <property type="match status" value="1"/>
</dbReference>
<gene>
    <name evidence="3" type="ORF">SAMN05216279_10771</name>
</gene>
<evidence type="ECO:0000256" key="1">
    <source>
        <dbReference type="SAM" id="Phobius"/>
    </source>
</evidence>
<protein>
    <submittedName>
        <fullName evidence="3">Peptidoglycan/LPS O-acetylase OafA/YrhL, contains acyltransferase and SGNH-hydrolase domains</fullName>
    </submittedName>
</protein>
<keyword evidence="1" id="KW-0812">Transmembrane</keyword>
<dbReference type="Proteomes" id="UP000183046">
    <property type="component" value="Unassembled WGS sequence"/>
</dbReference>
<feature type="transmembrane region" description="Helical" evidence="1">
    <location>
        <begin position="166"/>
        <end position="186"/>
    </location>
</feature>
<keyword evidence="1" id="KW-0472">Membrane</keyword>
<feature type="transmembrane region" description="Helical" evidence="1">
    <location>
        <begin position="49"/>
        <end position="70"/>
    </location>
</feature>
<feature type="domain" description="Acyltransferase 3" evidence="2">
    <location>
        <begin position="14"/>
        <end position="397"/>
    </location>
</feature>
<dbReference type="PANTHER" id="PTHR23028:SF53">
    <property type="entry name" value="ACYL_TRANSF_3 DOMAIN-CONTAINING PROTEIN"/>
    <property type="match status" value="1"/>
</dbReference>
<feature type="transmembrane region" description="Helical" evidence="1">
    <location>
        <begin position="91"/>
        <end position="109"/>
    </location>
</feature>
<dbReference type="Pfam" id="PF01757">
    <property type="entry name" value="Acyl_transf_3"/>
    <property type="match status" value="1"/>
</dbReference>
<dbReference type="EMBL" id="FMWB01000007">
    <property type="protein sequence ID" value="SCZ39635.1"/>
    <property type="molecule type" value="Genomic_DNA"/>
</dbReference>
<dbReference type="GO" id="GO:0009103">
    <property type="term" value="P:lipopolysaccharide biosynthetic process"/>
    <property type="evidence" value="ECO:0007669"/>
    <property type="project" value="TreeGrafter"/>
</dbReference>
<dbReference type="GO" id="GO:0016747">
    <property type="term" value="F:acyltransferase activity, transferring groups other than amino-acyl groups"/>
    <property type="evidence" value="ECO:0007669"/>
    <property type="project" value="InterPro"/>
</dbReference>
<dbReference type="InterPro" id="IPR050879">
    <property type="entry name" value="Acyltransferase_3"/>
</dbReference>
<dbReference type="GO" id="GO:0016020">
    <property type="term" value="C:membrane"/>
    <property type="evidence" value="ECO:0007669"/>
    <property type="project" value="TreeGrafter"/>
</dbReference>
<dbReference type="eggNOG" id="COG1835">
    <property type="taxonomic scope" value="Bacteria"/>
</dbReference>
<feature type="transmembrane region" description="Helical" evidence="1">
    <location>
        <begin position="198"/>
        <end position="223"/>
    </location>
</feature>
<feature type="transmembrane region" description="Helical" evidence="1">
    <location>
        <begin position="264"/>
        <end position="283"/>
    </location>
</feature>
<organism evidence="3 4">
    <name type="scientific">Pseudomonas oryzihabitans</name>
    <dbReference type="NCBI Taxonomy" id="47885"/>
    <lineage>
        <taxon>Bacteria</taxon>
        <taxon>Pseudomonadati</taxon>
        <taxon>Pseudomonadota</taxon>
        <taxon>Gammaproteobacteria</taxon>
        <taxon>Pseudomonadales</taxon>
        <taxon>Pseudomonadaceae</taxon>
        <taxon>Pseudomonas</taxon>
    </lineage>
</organism>
<evidence type="ECO:0000313" key="4">
    <source>
        <dbReference type="Proteomes" id="UP000183046"/>
    </source>
</evidence>
<feature type="transmembrane region" description="Helical" evidence="1">
    <location>
        <begin position="18"/>
        <end position="37"/>
    </location>
</feature>
<dbReference type="InterPro" id="IPR002656">
    <property type="entry name" value="Acyl_transf_3_dom"/>
</dbReference>
<reference evidence="4" key="1">
    <citation type="submission" date="2016-10" db="EMBL/GenBank/DDBJ databases">
        <authorList>
            <person name="de Groot N.N."/>
        </authorList>
    </citation>
    <scope>NUCLEOTIDE SEQUENCE [LARGE SCALE GENOMIC DNA]</scope>
    <source>
        <strain evidence="4">DSM 15758</strain>
    </source>
</reference>
<evidence type="ECO:0000259" key="2">
    <source>
        <dbReference type="Pfam" id="PF01757"/>
    </source>
</evidence>
<feature type="transmembrane region" description="Helical" evidence="1">
    <location>
        <begin position="290"/>
        <end position="314"/>
    </location>
</feature>
<dbReference type="AlphaFoldDB" id="A0A1G5NQM2"/>
<sequence>MTSSTAGRPTARYYGLEWLRFLMALYMVVYHLGGLYSDLPDAFRRLAGMGFFATSTFFLLSGFLLAHVSLDRQGALKGSSRGFVLRRLCNLYPIHLLTLLVALGLSYWLSQDSWLEHGVPVYYNQHPYLQLEEGSELDEMLPLSWLAATTHVLLQLLLLQSWEPRFLWLNGAAWSISALLFFYLLFPLLGPRLMRLRRWALAAAALWGLYLLGPLVATWAQAFDTVTVGVIHRNPLIRLPEFLLGILLYRAVQEPWVAETTQRLRLPLLLFGLTGLWLGALLLEGDGRRWFYLVHNGLLTPFQAAVLLACATFGEPGRAGVRRLAQRLGEASLCIFAVHTPLIGVLEPWTRTLLGWMHLAGDSLEDLAEDVGEALALPIPIPGWMLPLHLLLIVLLGLAMQRWMAGPLRRWLQARLPQS</sequence>
<dbReference type="RefSeq" id="WP_074584150.1">
    <property type="nucleotide sequence ID" value="NZ_FMWB01000007.1"/>
</dbReference>
<evidence type="ECO:0000313" key="3">
    <source>
        <dbReference type="EMBL" id="SCZ39635.1"/>
    </source>
</evidence>
<keyword evidence="1" id="KW-1133">Transmembrane helix</keyword>
<dbReference type="STRING" id="237610.BJP27_16060"/>
<feature type="transmembrane region" description="Helical" evidence="1">
    <location>
        <begin position="381"/>
        <end position="400"/>
    </location>
</feature>
<accession>A0A1G5NQM2</accession>
<keyword evidence="3" id="KW-0012">Acyltransferase</keyword>
<comment type="caution">
    <text evidence="3">The sequence shown here is derived from an EMBL/GenBank/DDBJ whole genome shotgun (WGS) entry which is preliminary data.</text>
</comment>
<proteinExistence type="predicted"/>
<keyword evidence="3" id="KW-0808">Transferase</keyword>
<name>A0A1G5NQM2_9PSED</name>